<dbReference type="KEGG" id="mbar:MSBR2_1655"/>
<proteinExistence type="predicted"/>
<protein>
    <submittedName>
        <fullName evidence="1">Uncharacterized protein</fullName>
    </submittedName>
</protein>
<sequence>MVTSQERQKANLAKMKRIMEAIESKTDDSDLIAELQEYLRKPYSLSLKWHMIVFKSEVDRSLWYLEDIRKEEIEMEKMKRRKGKDPKEELNQVKCKFSEAVSEFKLDHQMVYDPKTNKYKLSKSGISRTTRENIFAIPKSMIGDDKLQWSEAVKQKWGEDTIGRAELLEKGQYDQKSMRVTCDHEDNSIC</sequence>
<gene>
    <name evidence="1" type="ORF">MSBR2_1655</name>
</gene>
<dbReference type="Proteomes" id="UP000033079">
    <property type="component" value="Chromosome"/>
</dbReference>
<accession>A0A0E3LQF3</accession>
<dbReference type="PATRIC" id="fig|1434106.5.peg.2130"/>
<dbReference type="HOGENOM" id="CLU_1425113_0_0_2"/>
<name>A0A0E3LQF3_METBA</name>
<evidence type="ECO:0000313" key="1">
    <source>
        <dbReference type="EMBL" id="AKB58171.1"/>
    </source>
</evidence>
<organism evidence="1 2">
    <name type="scientific">Methanosarcina barkeri 227</name>
    <dbReference type="NCBI Taxonomy" id="1434106"/>
    <lineage>
        <taxon>Archaea</taxon>
        <taxon>Methanobacteriati</taxon>
        <taxon>Methanobacteriota</taxon>
        <taxon>Stenosarchaea group</taxon>
        <taxon>Methanomicrobia</taxon>
        <taxon>Methanosarcinales</taxon>
        <taxon>Methanosarcinaceae</taxon>
        <taxon>Methanosarcina</taxon>
    </lineage>
</organism>
<evidence type="ECO:0000313" key="2">
    <source>
        <dbReference type="Proteomes" id="UP000033079"/>
    </source>
</evidence>
<dbReference type="EMBL" id="CP009530">
    <property type="protein sequence ID" value="AKB58171.1"/>
    <property type="molecule type" value="Genomic_DNA"/>
</dbReference>
<reference evidence="1 2" key="1">
    <citation type="submission" date="2014-07" db="EMBL/GenBank/DDBJ databases">
        <title>Methanogenic archaea and the global carbon cycle.</title>
        <authorList>
            <person name="Henriksen J.R."/>
            <person name="Luke J."/>
            <person name="Reinhart S."/>
            <person name="Benedict M.N."/>
            <person name="Youngblut N.D."/>
            <person name="Metcalf M.E."/>
            <person name="Whitaker R.J."/>
            <person name="Metcalf W.W."/>
        </authorList>
    </citation>
    <scope>NUCLEOTIDE SEQUENCE [LARGE SCALE GENOMIC DNA]</scope>
    <source>
        <strain evidence="1 2">227</strain>
    </source>
</reference>
<dbReference type="AlphaFoldDB" id="A0A0E3LQF3"/>